<accession>A0ACA9M4V8</accession>
<protein>
    <submittedName>
        <fullName evidence="1">16924_t:CDS:1</fullName>
    </submittedName>
</protein>
<keyword evidence="2" id="KW-1185">Reference proteome</keyword>
<organism evidence="1 2">
    <name type="scientific">Racocetra persica</name>
    <dbReference type="NCBI Taxonomy" id="160502"/>
    <lineage>
        <taxon>Eukaryota</taxon>
        <taxon>Fungi</taxon>
        <taxon>Fungi incertae sedis</taxon>
        <taxon>Mucoromycota</taxon>
        <taxon>Glomeromycotina</taxon>
        <taxon>Glomeromycetes</taxon>
        <taxon>Diversisporales</taxon>
        <taxon>Gigasporaceae</taxon>
        <taxon>Racocetra</taxon>
    </lineage>
</organism>
<sequence length="226" mass="26003">MGNYKILIWHLTVVFLVNVFIIRHSETNNLIEQDLTDYGALLSARQFEDGKMLIATMNGSAYLLYLIYQNGSIIPVNYNHSISSPDLILMDFKPLTTDHVLMIYDSTNYSSKKRTLLGIIINLNSHGKVTVTDNITLMYQYNGTQHNGTKDYTVTDYSSISQSFVFTYRTYDPKFWYNMNNYLNWTKYKFSQSDGTATPISNGIIKLRNGFDLKNHDAFTTIDGHH</sequence>
<dbReference type="EMBL" id="CAJVQC010005842">
    <property type="protein sequence ID" value="CAG8559612.1"/>
    <property type="molecule type" value="Genomic_DNA"/>
</dbReference>
<feature type="non-terminal residue" evidence="1">
    <location>
        <position position="226"/>
    </location>
</feature>
<evidence type="ECO:0000313" key="1">
    <source>
        <dbReference type="EMBL" id="CAG8559612.1"/>
    </source>
</evidence>
<comment type="caution">
    <text evidence="1">The sequence shown here is derived from an EMBL/GenBank/DDBJ whole genome shotgun (WGS) entry which is preliminary data.</text>
</comment>
<dbReference type="Proteomes" id="UP000789920">
    <property type="component" value="Unassembled WGS sequence"/>
</dbReference>
<name>A0ACA9M4V8_9GLOM</name>
<gene>
    <name evidence="1" type="ORF">RPERSI_LOCUS4309</name>
</gene>
<evidence type="ECO:0000313" key="2">
    <source>
        <dbReference type="Proteomes" id="UP000789920"/>
    </source>
</evidence>
<proteinExistence type="predicted"/>
<reference evidence="1" key="1">
    <citation type="submission" date="2021-06" db="EMBL/GenBank/DDBJ databases">
        <authorList>
            <person name="Kallberg Y."/>
            <person name="Tangrot J."/>
            <person name="Rosling A."/>
        </authorList>
    </citation>
    <scope>NUCLEOTIDE SEQUENCE</scope>
    <source>
        <strain evidence="1">MA461A</strain>
    </source>
</reference>